<dbReference type="EMBL" id="CP027753">
    <property type="protein sequence ID" value="AZE48402.1"/>
    <property type="molecule type" value="Genomic_DNA"/>
</dbReference>
<dbReference type="GO" id="GO:0051213">
    <property type="term" value="F:dioxygenase activity"/>
    <property type="evidence" value="ECO:0007669"/>
    <property type="project" value="UniProtKB-KW"/>
</dbReference>
<dbReference type="InterPro" id="IPR045605">
    <property type="entry name" value="KshA-like_C"/>
</dbReference>
<evidence type="ECO:0000256" key="5">
    <source>
        <dbReference type="ARBA" id="ARBA00023004"/>
    </source>
</evidence>
<dbReference type="GO" id="GO:0051537">
    <property type="term" value="F:2 iron, 2 sulfur cluster binding"/>
    <property type="evidence" value="ECO:0007669"/>
    <property type="project" value="UniProtKB-KW"/>
</dbReference>
<evidence type="ECO:0000256" key="4">
    <source>
        <dbReference type="ARBA" id="ARBA00023002"/>
    </source>
</evidence>
<dbReference type="Gene3D" id="2.102.10.10">
    <property type="entry name" value="Rieske [2Fe-2S] iron-sulphur domain"/>
    <property type="match status" value="1"/>
</dbReference>
<dbReference type="InterPro" id="IPR017941">
    <property type="entry name" value="Rieske_2Fe-2S"/>
</dbReference>
<keyword evidence="3" id="KW-0479">Metal-binding</keyword>
<evidence type="ECO:0000256" key="3">
    <source>
        <dbReference type="ARBA" id="ARBA00022723"/>
    </source>
</evidence>
<dbReference type="Gene3D" id="3.90.380.10">
    <property type="entry name" value="Naphthalene 1,2-dioxygenase Alpha Subunit, Chain A, domain 1"/>
    <property type="match status" value="1"/>
</dbReference>
<name>A0A3G7TPT3_9PSED</name>
<dbReference type="RefSeq" id="WP_124320379.1">
    <property type="nucleotide sequence ID" value="NZ_CP027753.1"/>
</dbReference>
<dbReference type="SUPFAM" id="SSF55961">
    <property type="entry name" value="Bet v1-like"/>
    <property type="match status" value="1"/>
</dbReference>
<keyword evidence="8" id="KW-0223">Dioxygenase</keyword>
<dbReference type="Pfam" id="PF19298">
    <property type="entry name" value="KshA_C"/>
    <property type="match status" value="1"/>
</dbReference>
<dbReference type="GO" id="GO:0005737">
    <property type="term" value="C:cytoplasm"/>
    <property type="evidence" value="ECO:0007669"/>
    <property type="project" value="TreeGrafter"/>
</dbReference>
<feature type="domain" description="Rieske" evidence="7">
    <location>
        <begin position="22"/>
        <end position="122"/>
    </location>
</feature>
<keyword evidence="5" id="KW-0408">Iron</keyword>
<evidence type="ECO:0000256" key="1">
    <source>
        <dbReference type="ARBA" id="ARBA00001962"/>
    </source>
</evidence>
<dbReference type="GO" id="GO:0008203">
    <property type="term" value="P:cholesterol metabolic process"/>
    <property type="evidence" value="ECO:0007669"/>
    <property type="project" value="InterPro"/>
</dbReference>
<dbReference type="CDD" id="cd03469">
    <property type="entry name" value="Rieske_RO_Alpha_N"/>
    <property type="match status" value="1"/>
</dbReference>
<keyword evidence="6" id="KW-0411">Iron-sulfur</keyword>
<dbReference type="PANTHER" id="PTHR21266">
    <property type="entry name" value="IRON-SULFUR DOMAIN CONTAINING PROTEIN"/>
    <property type="match status" value="1"/>
</dbReference>
<evidence type="ECO:0000313" key="9">
    <source>
        <dbReference type="Proteomes" id="UP000268048"/>
    </source>
</evidence>
<dbReference type="InterPro" id="IPR050584">
    <property type="entry name" value="Cholesterol_7-desaturase"/>
</dbReference>
<proteinExistence type="predicted"/>
<evidence type="ECO:0000256" key="6">
    <source>
        <dbReference type="ARBA" id="ARBA00023014"/>
    </source>
</evidence>
<dbReference type="AlphaFoldDB" id="A0A3G7TPT3"/>
<dbReference type="Proteomes" id="UP000268048">
    <property type="component" value="Chromosome"/>
</dbReference>
<dbReference type="SUPFAM" id="SSF50022">
    <property type="entry name" value="ISP domain"/>
    <property type="match status" value="1"/>
</dbReference>
<evidence type="ECO:0000313" key="8">
    <source>
        <dbReference type="EMBL" id="AZE48402.1"/>
    </source>
</evidence>
<organism evidence="8 9">
    <name type="scientific">Pseudomonas chlororaphis</name>
    <dbReference type="NCBI Taxonomy" id="587753"/>
    <lineage>
        <taxon>Bacteria</taxon>
        <taxon>Pseudomonadati</taxon>
        <taxon>Pseudomonadota</taxon>
        <taxon>Gammaproteobacteria</taxon>
        <taxon>Pseudomonadales</taxon>
        <taxon>Pseudomonadaceae</taxon>
        <taxon>Pseudomonas</taxon>
    </lineage>
</organism>
<gene>
    <name evidence="8" type="ORF">C4K04_2730</name>
</gene>
<dbReference type="InterPro" id="IPR036922">
    <property type="entry name" value="Rieske_2Fe-2S_sf"/>
</dbReference>
<keyword evidence="4" id="KW-0560">Oxidoreductase</keyword>
<sequence>MESPDHTNETDLSSFPYPDGWFVIATATELKPGAIITKPFMGQDVVLYRTKTGVLRAVAPYCPHLGAHLGDGKIEGEDIVCPYHKFAFAPDGRCVRTGCGDKPPQARLESRHVREWNGLIAVWQGADGHSPEWELPKFDWTGYSAPIRGLRVLPGSVQNPSENGFDPAHLQHLHGWENGTSQVQKSEGHRLDLITRITLKGLPIRIDVNLHGLGLMTVEVNLERAGLQAMFLVTPAQIAPLKWTYRESMRLRASWLSKWPAFAQKAVYGLLAPAVYHLWYVRQLQQDIDIWERRSFIRHPKPSATDAPLVAYRRWSMQFYSSTKTTGSENGDQTLVYPMISRV</sequence>
<protein>
    <submittedName>
        <fullName evidence="8">Phenylpropionate dioxygenase, large terminal subunit</fullName>
    </submittedName>
</protein>
<keyword evidence="2" id="KW-0001">2Fe-2S</keyword>
<comment type="cofactor">
    <cofactor evidence="1">
        <name>Fe cation</name>
        <dbReference type="ChEBI" id="CHEBI:24875"/>
    </cofactor>
</comment>
<evidence type="ECO:0000256" key="2">
    <source>
        <dbReference type="ARBA" id="ARBA00022714"/>
    </source>
</evidence>
<dbReference type="Pfam" id="PF00355">
    <property type="entry name" value="Rieske"/>
    <property type="match status" value="1"/>
</dbReference>
<dbReference type="PANTHER" id="PTHR21266:SF60">
    <property type="entry name" value="3-KETOSTEROID-9-ALPHA-MONOOXYGENASE, OXYGENASE COMPONENT"/>
    <property type="match status" value="1"/>
</dbReference>
<reference evidence="8 9" key="1">
    <citation type="submission" date="2018-03" db="EMBL/GenBank/DDBJ databases">
        <title>Diversity of phytobeneficial traits revealed by whole-genome analysis of worldwide-isolated phenazine-producing Pseudomonas spp.</title>
        <authorList>
            <person name="Biessy A."/>
            <person name="Novinscak A."/>
            <person name="Blom J."/>
            <person name="Leger G."/>
            <person name="Thomashow L.S."/>
            <person name="Cazorla F.M."/>
            <person name="Josic D."/>
            <person name="Filion M."/>
        </authorList>
    </citation>
    <scope>NUCLEOTIDE SEQUENCE [LARGE SCALE GENOMIC DNA]</scope>
    <source>
        <strain evidence="8 9">B25</strain>
    </source>
</reference>
<evidence type="ECO:0000259" key="7">
    <source>
        <dbReference type="PROSITE" id="PS51296"/>
    </source>
</evidence>
<dbReference type="GO" id="GO:0046872">
    <property type="term" value="F:metal ion binding"/>
    <property type="evidence" value="ECO:0007669"/>
    <property type="project" value="UniProtKB-KW"/>
</dbReference>
<dbReference type="PROSITE" id="PS51296">
    <property type="entry name" value="RIESKE"/>
    <property type="match status" value="1"/>
</dbReference>
<accession>A0A3G7TPT3</accession>